<dbReference type="GO" id="GO:0043041">
    <property type="term" value="P:amino acid activation for nonribosomal peptide biosynthetic process"/>
    <property type="evidence" value="ECO:0007669"/>
    <property type="project" value="TreeGrafter"/>
</dbReference>
<dbReference type="Proteomes" id="UP000634660">
    <property type="component" value="Unassembled WGS sequence"/>
</dbReference>
<dbReference type="GO" id="GO:0005737">
    <property type="term" value="C:cytoplasm"/>
    <property type="evidence" value="ECO:0007669"/>
    <property type="project" value="TreeGrafter"/>
</dbReference>
<dbReference type="SUPFAM" id="SSF52777">
    <property type="entry name" value="CoA-dependent acyltransferases"/>
    <property type="match status" value="2"/>
</dbReference>
<dbReference type="EMBL" id="CP023701">
    <property type="protein sequence ID" value="QEU76993.1"/>
    <property type="molecule type" value="Genomic_DNA"/>
</dbReference>
<dbReference type="Gene3D" id="3.30.559.30">
    <property type="entry name" value="Nonribosomal peptide synthetase, condensation domain"/>
    <property type="match status" value="1"/>
</dbReference>
<evidence type="ECO:0000256" key="1">
    <source>
        <dbReference type="SAM" id="MobiDB-lite"/>
    </source>
</evidence>
<organism evidence="4 5">
    <name type="scientific">Streptomyces subrutilus</name>
    <dbReference type="NCBI Taxonomy" id="36818"/>
    <lineage>
        <taxon>Bacteria</taxon>
        <taxon>Bacillati</taxon>
        <taxon>Actinomycetota</taxon>
        <taxon>Actinomycetes</taxon>
        <taxon>Kitasatosporales</taxon>
        <taxon>Streptomycetaceae</taxon>
        <taxon>Streptomyces</taxon>
    </lineage>
</organism>
<dbReference type="Gene3D" id="3.30.559.10">
    <property type="entry name" value="Chloramphenicol acetyltransferase-like domain"/>
    <property type="match status" value="1"/>
</dbReference>
<dbReference type="PANTHER" id="PTHR45527:SF1">
    <property type="entry name" value="FATTY ACID SYNTHASE"/>
    <property type="match status" value="1"/>
</dbReference>
<name>A0A5P2UCJ4_9ACTN</name>
<protein>
    <submittedName>
        <fullName evidence="4">Peptide synthase condensation domain-containing protein</fullName>
    </submittedName>
</protein>
<gene>
    <name evidence="4" type="ORF">CP968_00470</name>
    <name evidence="3" type="ORF">GCM10010371_66860</name>
</gene>
<dbReference type="AlphaFoldDB" id="A0A5P2UCJ4"/>
<dbReference type="PANTHER" id="PTHR45527">
    <property type="entry name" value="NONRIBOSOMAL PEPTIDE SYNTHETASE"/>
    <property type="match status" value="1"/>
</dbReference>
<feature type="region of interest" description="Disordered" evidence="1">
    <location>
        <begin position="283"/>
        <end position="336"/>
    </location>
</feature>
<dbReference type="GO" id="GO:0003824">
    <property type="term" value="F:catalytic activity"/>
    <property type="evidence" value="ECO:0007669"/>
    <property type="project" value="InterPro"/>
</dbReference>
<dbReference type="InterPro" id="IPR001242">
    <property type="entry name" value="Condensation_dom"/>
</dbReference>
<dbReference type="OrthoDB" id="4335331at2"/>
<dbReference type="Proteomes" id="UP000326831">
    <property type="component" value="Chromosome"/>
</dbReference>
<reference evidence="3" key="3">
    <citation type="submission" date="2020-09" db="EMBL/GenBank/DDBJ databases">
        <authorList>
            <person name="Sun Q."/>
            <person name="Ohkuma M."/>
        </authorList>
    </citation>
    <scope>NUCLEOTIDE SEQUENCE</scope>
    <source>
        <strain evidence="3">JCM 4834</strain>
    </source>
</reference>
<dbReference type="RefSeq" id="WP_150516093.1">
    <property type="nucleotide sequence ID" value="NZ_BMVX01000046.1"/>
</dbReference>
<dbReference type="InterPro" id="IPR023213">
    <property type="entry name" value="CAT-like_dom_sf"/>
</dbReference>
<evidence type="ECO:0000313" key="3">
    <source>
        <dbReference type="EMBL" id="GGZ97764.1"/>
    </source>
</evidence>
<reference evidence="3" key="1">
    <citation type="journal article" date="2014" name="Int. J. Syst. Evol. Microbiol.">
        <title>Complete genome sequence of Corynebacterium casei LMG S-19264T (=DSM 44701T), isolated from a smear-ripened cheese.</title>
        <authorList>
            <consortium name="US DOE Joint Genome Institute (JGI-PGF)"/>
            <person name="Walter F."/>
            <person name="Albersmeier A."/>
            <person name="Kalinowski J."/>
            <person name="Ruckert C."/>
        </authorList>
    </citation>
    <scope>NUCLEOTIDE SEQUENCE</scope>
    <source>
        <strain evidence="3">JCM 4834</strain>
    </source>
</reference>
<feature type="region of interest" description="Disordered" evidence="1">
    <location>
        <begin position="69"/>
        <end position="95"/>
    </location>
</feature>
<evidence type="ECO:0000313" key="4">
    <source>
        <dbReference type="EMBL" id="QEU76993.1"/>
    </source>
</evidence>
<dbReference type="GO" id="GO:0044550">
    <property type="term" value="P:secondary metabolite biosynthetic process"/>
    <property type="evidence" value="ECO:0007669"/>
    <property type="project" value="TreeGrafter"/>
</dbReference>
<keyword evidence="5" id="KW-1185">Reference proteome</keyword>
<feature type="compositionally biased region" description="Pro residues" evidence="1">
    <location>
        <begin position="290"/>
        <end position="320"/>
    </location>
</feature>
<dbReference type="KEGG" id="ssub:CP968_00470"/>
<dbReference type="EMBL" id="BMVX01000046">
    <property type="protein sequence ID" value="GGZ97764.1"/>
    <property type="molecule type" value="Genomic_DNA"/>
</dbReference>
<evidence type="ECO:0000313" key="5">
    <source>
        <dbReference type="Proteomes" id="UP000326831"/>
    </source>
</evidence>
<dbReference type="GO" id="GO:0008610">
    <property type="term" value="P:lipid biosynthetic process"/>
    <property type="evidence" value="ECO:0007669"/>
    <property type="project" value="UniProtKB-ARBA"/>
</dbReference>
<dbReference type="Pfam" id="PF00668">
    <property type="entry name" value="Condensation"/>
    <property type="match status" value="1"/>
</dbReference>
<sequence length="711" mass="75196">MAATVAMTVVVTPGPPPSLDLHGELTPAALTAALAALPPCTPTLHRHTDHHHTLTLPPPPYPAGRLGDLLTGAPAAPAPRHPHPHPLPDTGRPPHRPDTALPATALQRAVLLDALTHPGSGLHVEQLHWRWHGPLDHHRFTTAWQHLHDTEAVLRTALARPAAPGDGPRFTVHPHATPELHRHTRSGTDWQTLLRAERTREFDLHRPAALRITVLEEQPHPEPASRVLLTYHQALLDNWSARLLRRALHRAYLADGRPAGRERRPDIRDHLRWTAAQDLHEARRFWSRPTPHPAPATPRPAPAHPAAPPADPTPVGPPPRGHARGHGRTRERLTPYEARRLRRWAADQGASESTALHAAWALQAHHTHPAPGPIGFAAAVSGRGIPLPGADRLPGPLRSAVPLHARIDPAVPLTSLLATLAGQVLDASSYEWVAPAQAAAWTPGHRDGPGDHGDHGLRLPGALIDFEAHAPDGPADDPVPTELAAEGVRTGAAETITAATALPLTITAHHDTGGGLVLTAVHHRTHLTDADAARALARTARLLRTLPDTAEQPVTATVAHALALLTAHPQPAPPPHPAPGHTARTLSVLRAAARTGAGTICLIPPPGAPPGCYDTLAAAYPGPQELTTLRPPADARTVLAALRPALARDEPLLLAGFTGAGDLACEVAERIAAHGWHPPRVAIAAAPATATGRAAALARTLTAAAARATRP</sequence>
<accession>A0A5P2UCJ4</accession>
<evidence type="ECO:0000259" key="2">
    <source>
        <dbReference type="Pfam" id="PF00668"/>
    </source>
</evidence>
<dbReference type="Gene3D" id="3.40.50.1820">
    <property type="entry name" value="alpha/beta hydrolase"/>
    <property type="match status" value="1"/>
</dbReference>
<dbReference type="GO" id="GO:0031177">
    <property type="term" value="F:phosphopantetheine binding"/>
    <property type="evidence" value="ECO:0007669"/>
    <property type="project" value="TreeGrafter"/>
</dbReference>
<dbReference type="InterPro" id="IPR029058">
    <property type="entry name" value="AB_hydrolase_fold"/>
</dbReference>
<reference evidence="4 5" key="2">
    <citation type="submission" date="2017-09" db="EMBL/GenBank/DDBJ databases">
        <authorList>
            <person name="Lee N."/>
            <person name="Cho B.-K."/>
        </authorList>
    </citation>
    <scope>NUCLEOTIDE SEQUENCE [LARGE SCALE GENOMIC DNA]</scope>
    <source>
        <strain evidence="4 5">ATCC 27467</strain>
    </source>
</reference>
<proteinExistence type="predicted"/>
<feature type="domain" description="Condensation" evidence="2">
    <location>
        <begin position="101"/>
        <end position="430"/>
    </location>
</feature>